<feature type="domain" description="RdRp catalytic" evidence="27">
    <location>
        <begin position="626"/>
        <end position="812"/>
    </location>
</feature>
<name>A0A9E7V2D5_9RHAB</name>
<evidence type="ECO:0000259" key="27">
    <source>
        <dbReference type="PROSITE" id="PS50526"/>
    </source>
</evidence>
<keyword evidence="14" id="KW-0946">Virion</keyword>
<dbReference type="NCBIfam" id="TIGR04198">
    <property type="entry name" value="paramyx_RNAcap"/>
    <property type="match status" value="1"/>
</dbReference>
<dbReference type="Pfam" id="PF14318">
    <property type="entry name" value="Mononeg_mRNAcap"/>
    <property type="match status" value="1"/>
</dbReference>
<dbReference type="InterPro" id="IPR014023">
    <property type="entry name" value="Mononeg_RNA_pol_cat"/>
</dbReference>
<dbReference type="EC" id="2.7.7.48" evidence="3"/>
<keyword evidence="11" id="KW-0547">Nucleotide-binding</keyword>
<evidence type="ECO:0000256" key="24">
    <source>
        <dbReference type="ARBA" id="ARBA00047332"/>
    </source>
</evidence>
<evidence type="ECO:0000256" key="19">
    <source>
        <dbReference type="ARBA" id="ARBA00024494"/>
    </source>
</evidence>
<evidence type="ECO:0000313" key="29">
    <source>
        <dbReference type="EMBL" id="UYL95565.1"/>
    </source>
</evidence>
<evidence type="ECO:0000256" key="3">
    <source>
        <dbReference type="ARBA" id="ARBA00012494"/>
    </source>
</evidence>
<comment type="subcellular location">
    <subcellularLocation>
        <location evidence="1">Host cytoplasm</location>
    </subcellularLocation>
    <subcellularLocation>
        <location evidence="2">Virion</location>
    </subcellularLocation>
</comment>
<comment type="catalytic activity">
    <reaction evidence="26">
        <text>GTP + H2O = GDP + phosphate + H(+)</text>
        <dbReference type="Rhea" id="RHEA:19669"/>
        <dbReference type="ChEBI" id="CHEBI:15377"/>
        <dbReference type="ChEBI" id="CHEBI:15378"/>
        <dbReference type="ChEBI" id="CHEBI:37565"/>
        <dbReference type="ChEBI" id="CHEBI:43474"/>
        <dbReference type="ChEBI" id="CHEBI:58189"/>
    </reaction>
</comment>
<keyword evidence="12" id="KW-0378">Hydrolase</keyword>
<dbReference type="InterPro" id="IPR025786">
    <property type="entry name" value="Mononega_L_MeTrfase"/>
</dbReference>
<evidence type="ECO:0000256" key="16">
    <source>
        <dbReference type="ARBA" id="ARBA00023042"/>
    </source>
</evidence>
<keyword evidence="16" id="KW-0506">mRNA capping</keyword>
<dbReference type="PROSITE" id="PS50526">
    <property type="entry name" value="RDRP_SSRNA_NEG_NONSEG"/>
    <property type="match status" value="1"/>
</dbReference>
<dbReference type="EMBL" id="ON746522">
    <property type="protein sequence ID" value="UYL95565.1"/>
    <property type="molecule type" value="Viral_cRNA"/>
</dbReference>
<keyword evidence="5 29" id="KW-0696">RNA-directed RNA polymerase</keyword>
<keyword evidence="17" id="KW-1035">Host cytoplasm</keyword>
<accession>A0A9E7V2D5</accession>
<keyword evidence="6" id="KW-0489">Methyltransferase</keyword>
<proteinExistence type="predicted"/>
<dbReference type="GO" id="GO:0005524">
    <property type="term" value="F:ATP binding"/>
    <property type="evidence" value="ECO:0007669"/>
    <property type="project" value="UniProtKB-KW"/>
</dbReference>
<evidence type="ECO:0000256" key="2">
    <source>
        <dbReference type="ARBA" id="ARBA00004328"/>
    </source>
</evidence>
<dbReference type="GO" id="GO:0030430">
    <property type="term" value="C:host cell cytoplasm"/>
    <property type="evidence" value="ECO:0007669"/>
    <property type="project" value="UniProtKB-SubCell"/>
</dbReference>
<evidence type="ECO:0000256" key="15">
    <source>
        <dbReference type="ARBA" id="ARBA00022953"/>
    </source>
</evidence>
<evidence type="ECO:0000256" key="11">
    <source>
        <dbReference type="ARBA" id="ARBA00022741"/>
    </source>
</evidence>
<dbReference type="GO" id="GO:0016787">
    <property type="term" value="F:hydrolase activity"/>
    <property type="evidence" value="ECO:0007669"/>
    <property type="project" value="UniProtKB-KW"/>
</dbReference>
<evidence type="ECO:0000256" key="10">
    <source>
        <dbReference type="ARBA" id="ARBA00022695"/>
    </source>
</evidence>
<dbReference type="EC" id="2.7.7.88" evidence="4"/>
<evidence type="ECO:0000256" key="12">
    <source>
        <dbReference type="ARBA" id="ARBA00022801"/>
    </source>
</evidence>
<evidence type="ECO:0000256" key="22">
    <source>
        <dbReference type="ARBA" id="ARBA00030436"/>
    </source>
</evidence>
<evidence type="ECO:0000256" key="17">
    <source>
        <dbReference type="ARBA" id="ARBA00023200"/>
    </source>
</evidence>
<reference evidence="29" key="1">
    <citation type="submission" date="2022-05" db="EMBL/GenBank/DDBJ databases">
        <authorList>
            <person name="Cao W."/>
            <person name="Jia N."/>
            <person name="Lam T.T.-Y."/>
            <person name="Ni X."/>
            <person name="Liu J."/>
        </authorList>
    </citation>
    <scope>NUCLEOTIDE SEQUENCE</scope>
    <source>
        <strain evidence="29">TIGMIC 5</strain>
    </source>
</reference>
<evidence type="ECO:0000256" key="9">
    <source>
        <dbReference type="ARBA" id="ARBA00022691"/>
    </source>
</evidence>
<comment type="catalytic activity">
    <reaction evidence="20">
        <text>a 5'-end (5'-triphosphoguanosine)-(2'-O-methyladenylyl)-adenylyl-cytidylyl-adenosine in mRNA + S-adenosyl-L-methionine = a 5'-end (N(7)-methyl 5'-triphosphoguanosine)-(2'-O-methyladenylyl)-adenylyl-cytidylyl-adenosine in mRNA + S-adenosyl-L-homocysteine</text>
        <dbReference type="Rhea" id="RHEA:65440"/>
        <dbReference type="Rhea" id="RHEA-COMP:16798"/>
        <dbReference type="Rhea" id="RHEA-COMP:16801"/>
        <dbReference type="ChEBI" id="CHEBI:57856"/>
        <dbReference type="ChEBI" id="CHEBI:59789"/>
        <dbReference type="ChEBI" id="CHEBI:156482"/>
        <dbReference type="ChEBI" id="CHEBI:156483"/>
    </reaction>
</comment>
<keyword evidence="10" id="KW-0548">Nucleotidyltransferase</keyword>
<dbReference type="GO" id="GO:0044423">
    <property type="term" value="C:virion component"/>
    <property type="evidence" value="ECO:0007669"/>
    <property type="project" value="UniProtKB-KW"/>
</dbReference>
<dbReference type="InterPro" id="IPR048397">
    <property type="entry name" value="Methyltrans_Mon_CD"/>
</dbReference>
<evidence type="ECO:0000256" key="7">
    <source>
        <dbReference type="ARBA" id="ARBA00022664"/>
    </source>
</evidence>
<keyword evidence="13" id="KW-0067">ATP-binding</keyword>
<evidence type="ECO:0000256" key="18">
    <source>
        <dbReference type="ARBA" id="ARBA00023268"/>
    </source>
</evidence>
<evidence type="ECO:0000259" key="28">
    <source>
        <dbReference type="PROSITE" id="PS51590"/>
    </source>
</evidence>
<dbReference type="GO" id="GO:0003968">
    <property type="term" value="F:RNA-directed RNA polymerase activity"/>
    <property type="evidence" value="ECO:0007669"/>
    <property type="project" value="UniProtKB-KW"/>
</dbReference>
<sequence length="2173" mass="245274">MYEDAEDLYSDFNQNDDIYRDLLEMDIPEIPDEIQRQIKTTTVLNRFDYNLNSPMIADVSDSLLRAAQGVTPRNRFRGNPCFDDKLSSLQLVPHSLSYYTASAGFHQWAATNVFQKSLRDRSFRSIFDLRLPPAEASMRVVLDFWEAMTGAAPLSLQEALRTEYLMRDSRNPTIVRMQDDGEAFWFFYQVILMMNSGTTLERENLVKALSHYGVRLEKGHKDSVFLFVGDHPDWGQFQVGPGFLVLPDQRRLLDRNMVLMLKDTMIARFASKFSQLVHPRTGPQVAKVALLSSLYEAGDRLMMLRGNDTYDVLQLVEPHCNQRLSDLAWAYRNRVPRDTRFQAFLSEEIIRLEAAGPGSVVPFFRLISEQTDWEIVLMYYGVFRHWGHPFIDYLAGLKKLHHQVTLTKKVDHDYANALASDLAYIVLKHEFDRQKRWFVDIRYLNADHILYPHVRDCTWPTPGVVETFGDHWHELPLTPCYEVPPSIDPAVLLADKSHSPNRSEVIKWIKDHPNLPIPSRKVLKTALETPQRNTKEYLTKINDEGLPRDSLVIGLKGKEREIKKNGRFFALMSWDLREYFVSTEYLIKTFYVPLFQGLTMSDDLKSVTKKILNCTLGQGLTGYTAVTFSNHLDYEKWNNHQRKEATDPVFRVMGQFLGLPELFTRTHEFFQKSLVYYGERPDLMEVRGDRVFSKGDTVVVWEGQDGGLEGLRQKGWSVLNLLVILREALVRNTKVQTLAQGDNQVICTQYKIPDGLPDHYLDFELEQIFANNAAIMAAIHKGTAKLGLIINQKETLVSSDYLTYGKVPVFRGCIQPHEVKRYSRITCIPNDQIPSIGNSISTVGTSALTVAQFSSSLLGPMVCYACFGYLVLSLHLFHSPLLQGPLRDYVAETNINAFFLRGLYLDPILGGISGTALTRFFIRQFPDPVSESLTFWKILYEKSRCPQTKDIALMAGHPPVRSNSIRDLPKLLEKPVSLNLPKGLSAITLVKGEVRKWLKASHREIKNTMVREAVGHIDTDEVLIKNYLMTIRPLFPRFLSEFASGSFLGLTESIVGLFQNSRTIRDTFSSKFRREVSDLLIKSELIAAVTLGRPVRARFLSLWKCSAEKADSLRLLSWGSKLYGTTVPHPAEMVKRPTTGGALCEPCQGAFPKNEYLTVCFPGGLDLSSTRKGTLSPYLGSATSESTSLFQPWEKEVKLPLVERASKLRTAINWFVEPGTSVARAILENLRSLTGLDWEESNLEFSRTGSALHRFYSSRQSNGGFSAVSPSGPSWVVVTADTMPKIGTENYDFMYQSLMLYGQTLSLEINQYSEQFQPRHHYHIHCVACLRRIDEITLETRHELILPSRADAVARLSGGIPASFVKLEGVGLRRGNWEGLTDSDRSFHIGVGVGANYSIRLVDGDPSRGRALLFPTSLGRRLLPLQFLIGLLQGLLMGASYDVVYRRMVMWRREPAQALTGCCYHLIECLCKEESFVGMISLRGFQAVLLASSHRVPPSYPATTKDLGLLAKAFLDGHLLRRTNLTAHWSSKAQTLWVFSDFRTPRMTSLLILSHRLWGLLRANKVSSAALDEVKAIKDLISYYSSRDKLCLVPTGPSVPHVSAQVTGSAHVLWCGHEIRHAGREIRAEPVLHPSDHQWGPEFICNSSWQELDFSTIKENLVLTVEVPRHNDPLISGLRVVQLATGAHYKLRAILAKTSAVRDGLVGGDGSGGMTAAFLRMYPGARAIFNSLFLVQDRQLRGISPGEPSALAAMPESVRARCVNGSTAWREASDLCKEETWAHFLTLRHLHNLELSHLIFDMEVVNEVAMEAIIENLLLYVHRLLTPTGTLIFKMYGTRESATGARDLARLGSLFYKSYGVTTALTSSLSSEFYFVGVGLISGKIPAKYLTKASFRRLLKSLPACAGPEKEFQRALRVVPTMLTEGVPIELMSDPLADLLSLITYFGLESGVSIKLVGLLRVHRGKDTIPIACLVSLVLCLVSNAVIPLTKWFLSSYAPPSNQRLVRLVSCFVGCWEFLAWYYGRLVIRARLSCFLDGPVVWSYREIIRETPKGPKPGVEWDWDEPSWQSKRLPKAHESNLSGQLIRILARIWPSRIPGDYPAWETLQSFLDIHLGLFNRGLHPLDTLLHSGIWFPGLGPRRVRTEVWVAQVEEMARMPEEAESEEVDVGWES</sequence>
<evidence type="ECO:0000256" key="21">
    <source>
        <dbReference type="ARBA" id="ARBA00026099"/>
    </source>
</evidence>
<dbReference type="GO" id="GO:0004482">
    <property type="term" value="F:mRNA 5'-cap (guanine-N7-)-methyltransferase activity"/>
    <property type="evidence" value="ECO:0007669"/>
    <property type="project" value="InterPro"/>
</dbReference>
<keyword evidence="9" id="KW-0949">S-adenosyl-L-methionine</keyword>
<evidence type="ECO:0000256" key="13">
    <source>
        <dbReference type="ARBA" id="ARBA00022840"/>
    </source>
</evidence>
<comment type="catalytic activity">
    <reaction evidence="24">
        <text>a 5'-end (5'-triphosphoguanosine)-adenylyl-adenylyl-cytidylyl-adenosine in mRNA + S-adenosyl-L-methionine = a 5'-end (5'-triphosphoguanosine)-(2'-O-methyladenylyl)-adenylyl-cytidylyl-adenosine in mRNA + S-adenosyl-L-homocysteine + H(+)</text>
        <dbReference type="Rhea" id="RHEA:65380"/>
        <dbReference type="Rhea" id="RHEA-COMP:16797"/>
        <dbReference type="Rhea" id="RHEA-COMP:16801"/>
        <dbReference type="ChEBI" id="CHEBI:15378"/>
        <dbReference type="ChEBI" id="CHEBI:57856"/>
        <dbReference type="ChEBI" id="CHEBI:59789"/>
        <dbReference type="ChEBI" id="CHEBI:156482"/>
        <dbReference type="ChEBI" id="CHEBI:156484"/>
    </reaction>
</comment>
<keyword evidence="15" id="KW-0693">Viral RNA replication</keyword>
<dbReference type="EC" id="2.1.1.375" evidence="21"/>
<dbReference type="InterPro" id="IPR039530">
    <property type="entry name" value="L_methyltransferase_rhabdo"/>
</dbReference>
<evidence type="ECO:0000256" key="4">
    <source>
        <dbReference type="ARBA" id="ARBA00012582"/>
    </source>
</evidence>
<keyword evidence="8" id="KW-0808">Transferase</keyword>
<evidence type="ECO:0000256" key="5">
    <source>
        <dbReference type="ARBA" id="ARBA00022484"/>
    </source>
</evidence>
<evidence type="ECO:0000256" key="1">
    <source>
        <dbReference type="ARBA" id="ARBA00004192"/>
    </source>
</evidence>
<evidence type="ECO:0000256" key="23">
    <source>
        <dbReference type="ARBA" id="ARBA00031012"/>
    </source>
</evidence>
<evidence type="ECO:0000256" key="6">
    <source>
        <dbReference type="ARBA" id="ARBA00022603"/>
    </source>
</evidence>
<dbReference type="PROSITE" id="PS51590">
    <property type="entry name" value="SAM_MT_MNV_L"/>
    <property type="match status" value="1"/>
</dbReference>
<evidence type="ECO:0000256" key="8">
    <source>
        <dbReference type="ARBA" id="ARBA00022679"/>
    </source>
</evidence>
<evidence type="ECO:0000256" key="26">
    <source>
        <dbReference type="ARBA" id="ARBA00048548"/>
    </source>
</evidence>
<dbReference type="Pfam" id="PF14314">
    <property type="entry name" value="Methyltrans_Mon_2nd"/>
    <property type="match status" value="1"/>
</dbReference>
<comment type="catalytic activity">
    <reaction evidence="25">
        <text>a 5'-end (5'-triphosphoguanosine)-adenylyl-adenylyl-cytidylyl-adenosine in mRNA + 2 S-adenosyl-L-methionine = a 5'-end (N(7)-methyl 5'-triphosphoguanosine)-(2'-O-methyladenylyl)-adenylyl-cytidylyl-adenosine in mRNA + 2 S-adenosyl-L-homocysteine + H(+)</text>
        <dbReference type="Rhea" id="RHEA:65376"/>
        <dbReference type="Rhea" id="RHEA-COMP:16797"/>
        <dbReference type="Rhea" id="RHEA-COMP:16798"/>
        <dbReference type="ChEBI" id="CHEBI:15378"/>
        <dbReference type="ChEBI" id="CHEBI:57856"/>
        <dbReference type="ChEBI" id="CHEBI:59789"/>
        <dbReference type="ChEBI" id="CHEBI:156483"/>
        <dbReference type="ChEBI" id="CHEBI:156484"/>
        <dbReference type="EC" id="2.1.1.375"/>
    </reaction>
</comment>
<comment type="catalytic activity">
    <reaction evidence="19">
        <text>a 5'-end triphospho-adenylyl-adenylyl-cytidylyl-adenosine in mRNA + GDP + H(+) = a 5'-end (5'-triphosphoguanosine)-adenylyl-adenylyl-cytidylyl-adenosine in mRNA + diphosphate</text>
        <dbReference type="Rhea" id="RHEA:65436"/>
        <dbReference type="Rhea" id="RHEA-COMP:16797"/>
        <dbReference type="Rhea" id="RHEA-COMP:16799"/>
        <dbReference type="ChEBI" id="CHEBI:15378"/>
        <dbReference type="ChEBI" id="CHEBI:33019"/>
        <dbReference type="ChEBI" id="CHEBI:58189"/>
        <dbReference type="ChEBI" id="CHEBI:156484"/>
        <dbReference type="ChEBI" id="CHEBI:156503"/>
        <dbReference type="EC" id="2.7.7.88"/>
    </reaction>
</comment>
<dbReference type="Pfam" id="PF21080">
    <property type="entry name" value="Methyltrans_Mon_1st"/>
    <property type="match status" value="1"/>
</dbReference>
<protein>
    <recommendedName>
        <fullName evidence="23">Replicase</fullName>
        <ecNumber evidence="21">2.1.1.375</ecNumber>
        <ecNumber evidence="3">2.7.7.48</ecNumber>
        <ecNumber evidence="4">2.7.7.88</ecNumber>
    </recommendedName>
    <alternativeName>
        <fullName evidence="22">Transcriptase</fullName>
    </alternativeName>
</protein>
<keyword evidence="18" id="KW-0511">Multifunctional enzyme</keyword>
<dbReference type="InterPro" id="IPR026890">
    <property type="entry name" value="Mononeg_mRNAcap"/>
</dbReference>
<dbReference type="InterPro" id="IPR039736">
    <property type="entry name" value="L_poly_C"/>
</dbReference>
<organism evidence="29">
    <name type="scientific">Qingyang Rhabd tick virus 1</name>
    <dbReference type="NCBI Taxonomy" id="2972324"/>
    <lineage>
        <taxon>Viruses</taxon>
        <taxon>Riboviria</taxon>
        <taxon>Orthornavirae</taxon>
        <taxon>Negarnaviricota</taxon>
        <taxon>Haploviricotina</taxon>
        <taxon>Monjiviricetes</taxon>
        <taxon>Mononegavirales</taxon>
        <taxon>Rhabdoviridae</taxon>
    </lineage>
</organism>
<evidence type="ECO:0000256" key="20">
    <source>
        <dbReference type="ARBA" id="ARBA00024499"/>
    </source>
</evidence>
<dbReference type="Pfam" id="PF00946">
    <property type="entry name" value="Mononeg_RNA_pol"/>
    <property type="match status" value="1"/>
</dbReference>
<keyword evidence="7" id="KW-0507">mRNA processing</keyword>
<evidence type="ECO:0000256" key="25">
    <source>
        <dbReference type="ARBA" id="ARBA00047370"/>
    </source>
</evidence>
<feature type="domain" description="Mononegavirus-type SAM-dependent 2'-O-MTase" evidence="28">
    <location>
        <begin position="1679"/>
        <end position="1876"/>
    </location>
</feature>
<evidence type="ECO:0000256" key="14">
    <source>
        <dbReference type="ARBA" id="ARBA00022844"/>
    </source>
</evidence>